<comment type="caution">
    <text evidence="2">The sequence shown here is derived from an EMBL/GenBank/DDBJ whole genome shotgun (WGS) entry which is preliminary data.</text>
</comment>
<evidence type="ECO:0000313" key="3">
    <source>
        <dbReference type="Proteomes" id="UP000814176"/>
    </source>
</evidence>
<name>A0ABQ8K256_9APHY</name>
<feature type="compositionally biased region" description="Polar residues" evidence="1">
    <location>
        <begin position="296"/>
        <end position="311"/>
    </location>
</feature>
<feature type="compositionally biased region" description="Polar residues" evidence="1">
    <location>
        <begin position="331"/>
        <end position="341"/>
    </location>
</feature>
<keyword evidence="3" id="KW-1185">Reference proteome</keyword>
<evidence type="ECO:0000313" key="2">
    <source>
        <dbReference type="EMBL" id="KAH9830536.1"/>
    </source>
</evidence>
<dbReference type="RefSeq" id="XP_047773840.1">
    <property type="nucleotide sequence ID" value="XM_047921858.1"/>
</dbReference>
<reference evidence="2 3" key="1">
    <citation type="journal article" date="2021" name="Environ. Microbiol.">
        <title>Gene family expansions and transcriptome signatures uncover fungal adaptations to wood decay.</title>
        <authorList>
            <person name="Hage H."/>
            <person name="Miyauchi S."/>
            <person name="Viragh M."/>
            <person name="Drula E."/>
            <person name="Min B."/>
            <person name="Chaduli D."/>
            <person name="Navarro D."/>
            <person name="Favel A."/>
            <person name="Norest M."/>
            <person name="Lesage-Meessen L."/>
            <person name="Balint B."/>
            <person name="Merenyi Z."/>
            <person name="de Eugenio L."/>
            <person name="Morin E."/>
            <person name="Martinez A.T."/>
            <person name="Baldrian P."/>
            <person name="Stursova M."/>
            <person name="Martinez M.J."/>
            <person name="Novotny C."/>
            <person name="Magnuson J.K."/>
            <person name="Spatafora J.W."/>
            <person name="Maurice S."/>
            <person name="Pangilinan J."/>
            <person name="Andreopoulos W."/>
            <person name="LaButti K."/>
            <person name="Hundley H."/>
            <person name="Na H."/>
            <person name="Kuo A."/>
            <person name="Barry K."/>
            <person name="Lipzen A."/>
            <person name="Henrissat B."/>
            <person name="Riley R."/>
            <person name="Ahrendt S."/>
            <person name="Nagy L.G."/>
            <person name="Grigoriev I.V."/>
            <person name="Martin F."/>
            <person name="Rosso M.N."/>
        </authorList>
    </citation>
    <scope>NUCLEOTIDE SEQUENCE [LARGE SCALE GENOMIC DNA]</scope>
    <source>
        <strain evidence="2 3">CIRM-BRFM 1785</strain>
    </source>
</reference>
<gene>
    <name evidence="2" type="ORF">C8Q71DRAFT_727504</name>
</gene>
<proteinExistence type="predicted"/>
<dbReference type="Proteomes" id="UP000814176">
    <property type="component" value="Unassembled WGS sequence"/>
</dbReference>
<dbReference type="GeneID" id="72002590"/>
<feature type="region of interest" description="Disordered" evidence="1">
    <location>
        <begin position="295"/>
        <end position="347"/>
    </location>
</feature>
<organism evidence="2 3">
    <name type="scientific">Rhodofomes roseus</name>
    <dbReference type="NCBI Taxonomy" id="34475"/>
    <lineage>
        <taxon>Eukaryota</taxon>
        <taxon>Fungi</taxon>
        <taxon>Dikarya</taxon>
        <taxon>Basidiomycota</taxon>
        <taxon>Agaricomycotina</taxon>
        <taxon>Agaricomycetes</taxon>
        <taxon>Polyporales</taxon>
        <taxon>Rhodofomes</taxon>
    </lineage>
</organism>
<protein>
    <submittedName>
        <fullName evidence="2">Uncharacterized protein</fullName>
    </submittedName>
</protein>
<sequence>MPARRWTNDAELDFLQSKLESFRSFQLSHTLHRFWPDVNREWFLKFPEKPRVLPDVDSEELSEEQNTRLQQAIKERKKKIYNWFNNQNCQQTRKAKAAHVNLNLFKPKNRRNLKDTEVYSRKYYEERIKPRVQEELSGRVVPKDERLEVIKRVTKEVYDGEDEELKEEIREEINALRAMTGTQGKRGASEGASPADIATEVTDEQAINAVFCQAVLDDMPAIFRQILQELQRRTGWYFLILAAGEMPGSDGEVESMAVHQEGDDPEHHIGRLNSFVGQFLKPFIEYVKEEIVPATPATSSTQSEHVQSSEQLPPANATPVSALSSREEQPAATSPASTGLSSREEQTALTAPATAAICLPNWEVIYSYT</sequence>
<accession>A0ABQ8K256</accession>
<evidence type="ECO:0000256" key="1">
    <source>
        <dbReference type="SAM" id="MobiDB-lite"/>
    </source>
</evidence>
<dbReference type="EMBL" id="JADCUA010000031">
    <property type="protein sequence ID" value="KAH9830536.1"/>
    <property type="molecule type" value="Genomic_DNA"/>
</dbReference>